<keyword evidence="1" id="KW-0175">Coiled coil</keyword>
<feature type="coiled-coil region" evidence="1">
    <location>
        <begin position="173"/>
        <end position="207"/>
    </location>
</feature>
<name>A0A7S3KVK3_9STRA</name>
<evidence type="ECO:0000256" key="2">
    <source>
        <dbReference type="SAM" id="MobiDB-lite"/>
    </source>
</evidence>
<feature type="compositionally biased region" description="Basic and acidic residues" evidence="2">
    <location>
        <begin position="9"/>
        <end position="21"/>
    </location>
</feature>
<reference evidence="3" key="1">
    <citation type="submission" date="2021-01" db="EMBL/GenBank/DDBJ databases">
        <authorList>
            <person name="Corre E."/>
            <person name="Pelletier E."/>
            <person name="Niang G."/>
            <person name="Scheremetjew M."/>
            <person name="Finn R."/>
            <person name="Kale V."/>
            <person name="Holt S."/>
            <person name="Cochrane G."/>
            <person name="Meng A."/>
            <person name="Brown T."/>
            <person name="Cohen L."/>
        </authorList>
    </citation>
    <scope>NUCLEOTIDE SEQUENCE</scope>
    <source>
        <strain evidence="3">CCMP127</strain>
    </source>
</reference>
<feature type="compositionally biased region" description="Low complexity" evidence="2">
    <location>
        <begin position="132"/>
        <end position="150"/>
    </location>
</feature>
<feature type="compositionally biased region" description="Basic and acidic residues" evidence="2">
    <location>
        <begin position="90"/>
        <end position="105"/>
    </location>
</feature>
<feature type="region of interest" description="Disordered" evidence="2">
    <location>
        <begin position="1"/>
        <end position="66"/>
    </location>
</feature>
<sequence length="335" mass="37023">MIGLPSFNRAKDPNPDVHEEKKEEEEILSLNDSIDNEEEPVQQKDEEPGSPTQVTATLNGTDKEAVSTMRFGVDLLDELEKEYSCGLSRRLTERKMAKKTAEEGKCNGSGEEEVSEKSGAEGETKEILPEDSNSPEINETTETPEEAPISPKAPTRSWKRILSGSPGGVLTREQALELTIETLRHQLEDITEQRDSLLSTVDTLEGKLDAQNAKIEALEYFFRRVNAREEGEDMDPATNPPCSSRSGDEISFTSSSTTTRSVSRSLSNTPSIHSFEVSAEAEEAASREEDEYEDDEAWELEAGPPKLSVSFQKTGQKMRSAKTRAAAKLSRMTCV</sequence>
<organism evidence="3">
    <name type="scientific">Amphora coffeiformis</name>
    <dbReference type="NCBI Taxonomy" id="265554"/>
    <lineage>
        <taxon>Eukaryota</taxon>
        <taxon>Sar</taxon>
        <taxon>Stramenopiles</taxon>
        <taxon>Ochrophyta</taxon>
        <taxon>Bacillariophyta</taxon>
        <taxon>Bacillariophyceae</taxon>
        <taxon>Bacillariophycidae</taxon>
        <taxon>Thalassiophysales</taxon>
        <taxon>Catenulaceae</taxon>
        <taxon>Amphora</taxon>
    </lineage>
</organism>
<feature type="region of interest" description="Disordered" evidence="2">
    <location>
        <begin position="90"/>
        <end position="166"/>
    </location>
</feature>
<feature type="compositionally biased region" description="Polar residues" evidence="2">
    <location>
        <begin position="50"/>
        <end position="60"/>
    </location>
</feature>
<feature type="region of interest" description="Disordered" evidence="2">
    <location>
        <begin position="230"/>
        <end position="335"/>
    </location>
</feature>
<feature type="compositionally biased region" description="Acidic residues" evidence="2">
    <location>
        <begin position="279"/>
        <end position="299"/>
    </location>
</feature>
<feature type="compositionally biased region" description="Low complexity" evidence="2">
    <location>
        <begin position="251"/>
        <end position="278"/>
    </location>
</feature>
<dbReference type="EMBL" id="HBIM01000441">
    <property type="protein sequence ID" value="CAE0402091.1"/>
    <property type="molecule type" value="Transcribed_RNA"/>
</dbReference>
<gene>
    <name evidence="3" type="ORF">ACOF00016_LOCUS386</name>
</gene>
<feature type="compositionally biased region" description="Basic and acidic residues" evidence="2">
    <location>
        <begin position="115"/>
        <end position="128"/>
    </location>
</feature>
<protein>
    <submittedName>
        <fullName evidence="3">Uncharacterized protein</fullName>
    </submittedName>
</protein>
<proteinExistence type="predicted"/>
<accession>A0A7S3KVK3</accession>
<evidence type="ECO:0000256" key="1">
    <source>
        <dbReference type="SAM" id="Coils"/>
    </source>
</evidence>
<evidence type="ECO:0000313" key="3">
    <source>
        <dbReference type="EMBL" id="CAE0402091.1"/>
    </source>
</evidence>
<dbReference type="AlphaFoldDB" id="A0A7S3KVK3"/>